<name>A0A0S3EVW5_9SPHN</name>
<proteinExistence type="predicted"/>
<keyword evidence="2" id="KW-1185">Reference proteome</keyword>
<dbReference type="OrthoDB" id="5740990at2"/>
<evidence type="ECO:0000313" key="2">
    <source>
        <dbReference type="Proteomes" id="UP000056968"/>
    </source>
</evidence>
<evidence type="ECO:0000313" key="1">
    <source>
        <dbReference type="EMBL" id="ALR19560.1"/>
    </source>
</evidence>
<accession>A0A0S3EVW5</accession>
<dbReference type="RefSeq" id="WP_062062342.1">
    <property type="nucleotide sequence ID" value="NZ_CP013264.1"/>
</dbReference>
<dbReference type="Proteomes" id="UP000056968">
    <property type="component" value="Chromosome"/>
</dbReference>
<dbReference type="STRING" id="1332080.ATN00_03770"/>
<gene>
    <name evidence="1" type="ORF">ATN00_03770</name>
</gene>
<reference evidence="1 2" key="1">
    <citation type="submission" date="2015-11" db="EMBL/GenBank/DDBJ databases">
        <title>A Two-component Flavoprotein Monooxygenase System MeaXY Responsible for para-Hydroxylation of 2-Methyl-6-ethylaniline and 2,6-Diethylaniline in Sphingobium baderi DE-13.</title>
        <authorList>
            <person name="Cheng M."/>
            <person name="Meng Q."/>
            <person name="Yang Y."/>
            <person name="Chu C."/>
            <person name="Yan X."/>
            <person name="He J."/>
            <person name="Li S."/>
        </authorList>
    </citation>
    <scope>NUCLEOTIDE SEQUENCE [LARGE SCALE GENOMIC DNA]</scope>
    <source>
        <strain evidence="1 2">DE-13</strain>
    </source>
</reference>
<dbReference type="Pfam" id="PF20099">
    <property type="entry name" value="DUF6489"/>
    <property type="match status" value="1"/>
</dbReference>
<organism evidence="1 2">
    <name type="scientific">Sphingobium baderi</name>
    <dbReference type="NCBI Taxonomy" id="1332080"/>
    <lineage>
        <taxon>Bacteria</taxon>
        <taxon>Pseudomonadati</taxon>
        <taxon>Pseudomonadota</taxon>
        <taxon>Alphaproteobacteria</taxon>
        <taxon>Sphingomonadales</taxon>
        <taxon>Sphingomonadaceae</taxon>
        <taxon>Sphingobium</taxon>
    </lineage>
</organism>
<protein>
    <submittedName>
        <fullName evidence="1">Uncharacterized protein</fullName>
    </submittedName>
</protein>
<dbReference type="EMBL" id="CP013264">
    <property type="protein sequence ID" value="ALR19560.1"/>
    <property type="molecule type" value="Genomic_DNA"/>
</dbReference>
<dbReference type="InterPro" id="IPR045502">
    <property type="entry name" value="DUF6489"/>
</dbReference>
<dbReference type="AlphaFoldDB" id="A0A0S3EVW5"/>
<dbReference type="KEGG" id="sbd:ATN00_03770"/>
<sequence>MKVTVDVDCTPAEARSFLGLPDVTPIHDKYIKTMLDGFDGIGSAEQMETLFKSFSPMGDAGVRMFQQLMNIGLAGVGGGTNGDKKKG</sequence>